<gene>
    <name evidence="2" type="ORF">BC938DRAFT_475710</name>
</gene>
<dbReference type="EMBL" id="RBNJ01021504">
    <property type="protein sequence ID" value="RUS19590.1"/>
    <property type="molecule type" value="Genomic_DNA"/>
</dbReference>
<sequence>MSRSACPITTSSTKTHFTTTPPTALWLRLRGAPRALSRRAPPSRRPPSSRSHPAGLITMRSTTTRSTTTRSTTTRSTTTRSTTMRSTTTRSTTMRSTTTRSNTTRSITTRSTKTRSTTTRSTTTRSTTTRSTTTRSIMTRFTSTLFTTAGSTTTRSTTTSSIMTPSTSTRSLLRVVLWPKILQAREALLQRTYPMGPTTAGPITTYHMGPTTAGPITTYPLGPTTTPSTTNCDFTTQGHPVAAATSNSVSPIMTRSITTSSITNCDTLHFSRSSRGYCYIELREPYHDSLHHDAVHHDALHRDALETQGRPPSSWPPLHQCPRRYPLQPRPRSNGEVHVVLDSDKKPSLGLQPHANVNFNANVNTNTNASINAKCPSEEPPTQVMIQRKAIENARSVPQENLNVQWRRCIAKTFERLDKCLACTRKVTGCMIGNVLCVRNYSHATGYYRGSLNGDR</sequence>
<feature type="compositionally biased region" description="Low complexity" evidence="1">
    <location>
        <begin position="58"/>
        <end position="133"/>
    </location>
</feature>
<evidence type="ECO:0000256" key="1">
    <source>
        <dbReference type="SAM" id="MobiDB-lite"/>
    </source>
</evidence>
<proteinExistence type="predicted"/>
<feature type="compositionally biased region" description="Low complexity" evidence="1">
    <location>
        <begin position="9"/>
        <end position="22"/>
    </location>
</feature>
<protein>
    <submittedName>
        <fullName evidence="2">Uncharacterized protein</fullName>
    </submittedName>
</protein>
<accession>A0A433PQ76</accession>
<dbReference type="Proteomes" id="UP000274822">
    <property type="component" value="Unassembled WGS sequence"/>
</dbReference>
<feature type="region of interest" description="Disordered" evidence="1">
    <location>
        <begin position="35"/>
        <end position="133"/>
    </location>
</feature>
<organism evidence="2 3">
    <name type="scientific">Jimgerdemannia flammicorona</name>
    <dbReference type="NCBI Taxonomy" id="994334"/>
    <lineage>
        <taxon>Eukaryota</taxon>
        <taxon>Fungi</taxon>
        <taxon>Fungi incertae sedis</taxon>
        <taxon>Mucoromycota</taxon>
        <taxon>Mucoromycotina</taxon>
        <taxon>Endogonomycetes</taxon>
        <taxon>Endogonales</taxon>
        <taxon>Endogonaceae</taxon>
        <taxon>Jimgerdemannia</taxon>
    </lineage>
</organism>
<evidence type="ECO:0000313" key="3">
    <source>
        <dbReference type="Proteomes" id="UP000274822"/>
    </source>
</evidence>
<comment type="caution">
    <text evidence="2">The sequence shown here is derived from an EMBL/GenBank/DDBJ whole genome shotgun (WGS) entry which is preliminary data.</text>
</comment>
<name>A0A433PQ76_9FUNG</name>
<dbReference type="AlphaFoldDB" id="A0A433PQ76"/>
<evidence type="ECO:0000313" key="2">
    <source>
        <dbReference type="EMBL" id="RUS19590.1"/>
    </source>
</evidence>
<keyword evidence="3" id="KW-1185">Reference proteome</keyword>
<feature type="compositionally biased region" description="Low complexity" evidence="1">
    <location>
        <begin position="35"/>
        <end position="51"/>
    </location>
</feature>
<reference evidence="2 3" key="1">
    <citation type="journal article" date="2018" name="New Phytol.">
        <title>Phylogenomics of Endogonaceae and evolution of mycorrhizas within Mucoromycota.</title>
        <authorList>
            <person name="Chang Y."/>
            <person name="Desiro A."/>
            <person name="Na H."/>
            <person name="Sandor L."/>
            <person name="Lipzen A."/>
            <person name="Clum A."/>
            <person name="Barry K."/>
            <person name="Grigoriev I.V."/>
            <person name="Martin F.M."/>
            <person name="Stajich J.E."/>
            <person name="Smith M.E."/>
            <person name="Bonito G."/>
            <person name="Spatafora J.W."/>
        </authorList>
    </citation>
    <scope>NUCLEOTIDE SEQUENCE [LARGE SCALE GENOMIC DNA]</scope>
    <source>
        <strain evidence="2 3">AD002</strain>
    </source>
</reference>
<feature type="region of interest" description="Disordered" evidence="1">
    <location>
        <begin position="1"/>
        <end position="22"/>
    </location>
</feature>